<evidence type="ECO:0000256" key="2">
    <source>
        <dbReference type="ARBA" id="ARBA00001974"/>
    </source>
</evidence>
<evidence type="ECO:0000256" key="10">
    <source>
        <dbReference type="ARBA" id="ARBA00023157"/>
    </source>
</evidence>
<dbReference type="Pfam" id="PF07992">
    <property type="entry name" value="Pyr_redox_2"/>
    <property type="match status" value="1"/>
</dbReference>
<feature type="compositionally biased region" description="Basic and acidic residues" evidence="12">
    <location>
        <begin position="664"/>
        <end position="676"/>
    </location>
</feature>
<dbReference type="Pfam" id="PF02852">
    <property type="entry name" value="Pyr_redox_dim"/>
    <property type="match status" value="1"/>
</dbReference>
<dbReference type="InterPro" id="IPR036625">
    <property type="entry name" value="E3-bd_dom_sf"/>
</dbReference>
<keyword evidence="6" id="KW-0450">Lipoyl</keyword>
<feature type="domain" description="Peripheral subunit-binding (PSBD)" evidence="14">
    <location>
        <begin position="264"/>
        <end position="301"/>
    </location>
</feature>
<dbReference type="Gene3D" id="3.30.390.30">
    <property type="match status" value="1"/>
</dbReference>
<dbReference type="InterPro" id="IPR004099">
    <property type="entry name" value="Pyr_nucl-diS_OxRdtase_dimer"/>
</dbReference>
<dbReference type="InterPro" id="IPR050151">
    <property type="entry name" value="Class-I_Pyr_Nuc-Dis_Oxidored"/>
</dbReference>
<dbReference type="SUPFAM" id="SSF51230">
    <property type="entry name" value="Single hybrid motif"/>
    <property type="match status" value="2"/>
</dbReference>
<dbReference type="Gene3D" id="3.50.50.60">
    <property type="entry name" value="FAD/NAD(P)-binding domain"/>
    <property type="match status" value="2"/>
</dbReference>
<evidence type="ECO:0000256" key="12">
    <source>
        <dbReference type="SAM" id="MobiDB-lite"/>
    </source>
</evidence>
<dbReference type="InterPro" id="IPR036188">
    <property type="entry name" value="FAD/NAD-bd_sf"/>
</dbReference>
<keyword evidence="7" id="KW-0274">FAD</keyword>
<dbReference type="SUPFAM" id="SSF52777">
    <property type="entry name" value="CoA-dependent acyltransferases"/>
    <property type="match status" value="1"/>
</dbReference>
<comment type="similarity">
    <text evidence="4">Belongs to the class-I pyridine nucleotide-disulfide oxidoreductase family.</text>
</comment>
<evidence type="ECO:0000256" key="5">
    <source>
        <dbReference type="ARBA" id="ARBA00022630"/>
    </source>
</evidence>
<evidence type="ECO:0000256" key="9">
    <source>
        <dbReference type="ARBA" id="ARBA00023027"/>
    </source>
</evidence>
<sequence>MADPYVIKMPQLSDTMTEGVIVSWEKNIGDKISRGDIVATVETDKAIMDVEVFREGYLSGPIAPVDSTVPVGEAIAYIVASEEEVQEGEAEAPAAPAAAETGGGEAAAPEESAAAAEPAAAEASAGSHEPEGALHTIKMPQLSDTMTEGVVVSWEKQPGDRIERGTVVAQVETDKAIMDVEVFKEGFLSGPIAPVDSTVPVGGPLAYLVAESGQVVTGEAAPAAAAKSAEKTETAASVPSAAARPATPASVPGGTPAPRPQGRGATPFARKVAGQQGVDLNTVPGTGPGGVVVAADVANAKPAGAAAPGGFPQVDVPGEGRKMNKLEAAISRTMTESLSMPTFHVTSHIRLGNLIKAAKGKGVSVTVAIARACAEAMQNHPKMNWCYKPQDQLVERANVDVGMAVAIEGGLVVPVLRNCESRSLEDLNEDWQDLVERARKRRLKPEEYSGSTFQVSNMGMFGVSHFDAIPTPGIAAILAISADGEQGSPFTITGDHRVVNGADVALYLKDLKELIEQPESWMGPTGPAIPEGDWDYDVVVIGGGPGGEDCARDLAGHGHKVALINDSPFPGGECLWRGCIPSKAWRAAADRIRDRGHDADLGIKGTNKAELEWKTLEAHRRNVLETRGQMALKTDKGVKINYIQGYGRFVDEHHVAIDSGGNQDDPHSRAKTGDGKNAKTVSFGCAVIATGAPPFVPPIDGAREGLESGSVLTSDTVWMLDKPPKKLVVVGGGAIGVEMAQIFQDFGAQVTLLEAQDRILAEVEPEIAKHLTKVLNDDPRLTVHTSVKLDKISGKPGAVTAKYSDAEGKSHQLKADYVIMATGKRPEIDGLNLDQAGVETDGPVIKADARCRSSVPHIFAIGDVIGGLMLAHTAAQQGRVAAMSILGEDMKYDQDKDCGVIFTRPEAGFVGLSVAQAKEKGIDAVEAKVPMNIDAKAMINREEHGLIKLVADKATQRIIGVHFLADHTDTLIGEAVMMVSAGLTLEQVGNAIHPHPTQTELFGELARRLLSRLRRSAKVKSKA</sequence>
<dbReference type="EMBL" id="QZMU01000001">
    <property type="protein sequence ID" value="RRQ22611.1"/>
    <property type="molecule type" value="Genomic_DNA"/>
</dbReference>
<comment type="cofactor">
    <cofactor evidence="2">
        <name>FAD</name>
        <dbReference type="ChEBI" id="CHEBI:57692"/>
    </cofactor>
</comment>
<dbReference type="PANTHER" id="PTHR22912">
    <property type="entry name" value="DISULFIDE OXIDOREDUCTASE"/>
    <property type="match status" value="1"/>
</dbReference>
<dbReference type="GO" id="GO:0016746">
    <property type="term" value="F:acyltransferase activity"/>
    <property type="evidence" value="ECO:0007669"/>
    <property type="project" value="InterPro"/>
</dbReference>
<dbReference type="Proteomes" id="UP000287798">
    <property type="component" value="Unassembled WGS sequence"/>
</dbReference>
<dbReference type="Pfam" id="PF00364">
    <property type="entry name" value="Biotin_lipoyl"/>
    <property type="match status" value="2"/>
</dbReference>
<dbReference type="PANTHER" id="PTHR22912:SF151">
    <property type="entry name" value="DIHYDROLIPOYL DEHYDROGENASE, MITOCHONDRIAL"/>
    <property type="match status" value="1"/>
</dbReference>
<evidence type="ECO:0000256" key="4">
    <source>
        <dbReference type="ARBA" id="ARBA00007532"/>
    </source>
</evidence>
<dbReference type="SUPFAM" id="SSF47005">
    <property type="entry name" value="Peripheral subunit-binding domain of 2-oxo acid dehydrogenase complex"/>
    <property type="match status" value="1"/>
</dbReference>
<feature type="region of interest" description="Disordered" evidence="12">
    <location>
        <begin position="227"/>
        <end position="267"/>
    </location>
</feature>
<dbReference type="Pfam" id="PF00198">
    <property type="entry name" value="2-oxoacid_dh"/>
    <property type="match status" value="1"/>
</dbReference>
<keyword evidence="11" id="KW-0676">Redox-active center</keyword>
<proteinExistence type="inferred from homology"/>
<evidence type="ECO:0000256" key="11">
    <source>
        <dbReference type="ARBA" id="ARBA00023284"/>
    </source>
</evidence>
<dbReference type="InterPro" id="IPR004167">
    <property type="entry name" value="PSBD"/>
</dbReference>
<comment type="caution">
    <text evidence="15">The sequence shown here is derived from an EMBL/GenBank/DDBJ whole genome shotgun (WGS) entry which is preliminary data.</text>
</comment>
<keyword evidence="10" id="KW-1015">Disulfide bond</keyword>
<dbReference type="InterPro" id="IPR001078">
    <property type="entry name" value="2-oxoacid_DH_actylTfrase"/>
</dbReference>
<dbReference type="InterPro" id="IPR000089">
    <property type="entry name" value="Biotin_lipoyl"/>
</dbReference>
<dbReference type="Gene3D" id="4.10.320.10">
    <property type="entry name" value="E3-binding domain"/>
    <property type="match status" value="1"/>
</dbReference>
<keyword evidence="15" id="KW-0670">Pyruvate</keyword>
<comment type="cofactor">
    <cofactor evidence="1">
        <name>(R)-lipoate</name>
        <dbReference type="ChEBI" id="CHEBI:83088"/>
    </cofactor>
</comment>
<keyword evidence="5" id="KW-0285">Flavoprotein</keyword>
<dbReference type="OrthoDB" id="9800167at2"/>
<dbReference type="PROSITE" id="PS50968">
    <property type="entry name" value="BIOTINYL_LIPOYL"/>
    <property type="match status" value="2"/>
</dbReference>
<dbReference type="Gene3D" id="2.40.50.100">
    <property type="match status" value="2"/>
</dbReference>
<evidence type="ECO:0000256" key="3">
    <source>
        <dbReference type="ARBA" id="ARBA00007317"/>
    </source>
</evidence>
<dbReference type="FunFam" id="3.30.390.30:FF:000001">
    <property type="entry name" value="Dihydrolipoyl dehydrogenase"/>
    <property type="match status" value="1"/>
</dbReference>
<organism evidence="15 16">
    <name type="scientific">Thiohalobacter thiocyanaticus</name>
    <dbReference type="NCBI Taxonomy" id="585455"/>
    <lineage>
        <taxon>Bacteria</taxon>
        <taxon>Pseudomonadati</taxon>
        <taxon>Pseudomonadota</taxon>
        <taxon>Gammaproteobacteria</taxon>
        <taxon>Thiohalobacterales</taxon>
        <taxon>Thiohalobacteraceae</taxon>
        <taxon>Thiohalobacter</taxon>
    </lineage>
</organism>
<feature type="region of interest" description="Disordered" evidence="12">
    <location>
        <begin position="86"/>
        <end position="130"/>
    </location>
</feature>
<dbReference type="InterPro" id="IPR011053">
    <property type="entry name" value="Single_hybrid_motif"/>
</dbReference>
<dbReference type="Gene3D" id="3.30.559.10">
    <property type="entry name" value="Chloramphenicol acetyltransferase-like domain"/>
    <property type="match status" value="1"/>
</dbReference>
<feature type="region of interest" description="Disordered" evidence="12">
    <location>
        <begin position="657"/>
        <end position="676"/>
    </location>
</feature>
<dbReference type="SUPFAM" id="SSF55424">
    <property type="entry name" value="FAD/NAD-linked reductases, dimerisation (C-terminal) domain"/>
    <property type="match status" value="1"/>
</dbReference>
<keyword evidence="9" id="KW-0520">NAD</keyword>
<accession>A0A426QLG5</accession>
<dbReference type="GO" id="GO:0004148">
    <property type="term" value="F:dihydrolipoyl dehydrogenase (NADH) activity"/>
    <property type="evidence" value="ECO:0007669"/>
    <property type="project" value="TreeGrafter"/>
</dbReference>
<dbReference type="PROSITE" id="PS00076">
    <property type="entry name" value="PYRIDINE_REDOX_1"/>
    <property type="match status" value="1"/>
</dbReference>
<dbReference type="InterPro" id="IPR003016">
    <property type="entry name" value="2-oxoA_DH_lipoyl-BS"/>
</dbReference>
<feature type="compositionally biased region" description="Low complexity" evidence="12">
    <location>
        <begin position="234"/>
        <end position="252"/>
    </location>
</feature>
<dbReference type="PRINTS" id="PR00368">
    <property type="entry name" value="FADPNR"/>
</dbReference>
<protein>
    <submittedName>
        <fullName evidence="15">Pyruvate dehydrogenase</fullName>
    </submittedName>
</protein>
<evidence type="ECO:0000256" key="8">
    <source>
        <dbReference type="ARBA" id="ARBA00023002"/>
    </source>
</evidence>
<dbReference type="Pfam" id="PF02817">
    <property type="entry name" value="E3_binding"/>
    <property type="match status" value="1"/>
</dbReference>
<evidence type="ECO:0000256" key="7">
    <source>
        <dbReference type="ARBA" id="ARBA00022827"/>
    </source>
</evidence>
<evidence type="ECO:0000259" key="13">
    <source>
        <dbReference type="PROSITE" id="PS50968"/>
    </source>
</evidence>
<dbReference type="PROSITE" id="PS00189">
    <property type="entry name" value="LIPOYL"/>
    <property type="match status" value="2"/>
</dbReference>
<evidence type="ECO:0000313" key="15">
    <source>
        <dbReference type="EMBL" id="RRQ22611.1"/>
    </source>
</evidence>
<evidence type="ECO:0000256" key="6">
    <source>
        <dbReference type="ARBA" id="ARBA00022823"/>
    </source>
</evidence>
<dbReference type="AlphaFoldDB" id="A0A426QLG5"/>
<evidence type="ECO:0000313" key="16">
    <source>
        <dbReference type="Proteomes" id="UP000287798"/>
    </source>
</evidence>
<feature type="domain" description="Lipoyl-binding" evidence="13">
    <location>
        <begin position="134"/>
        <end position="209"/>
    </location>
</feature>
<dbReference type="InterPro" id="IPR012999">
    <property type="entry name" value="Pyr_OxRdtase_I_AS"/>
</dbReference>
<evidence type="ECO:0000259" key="14">
    <source>
        <dbReference type="PROSITE" id="PS51826"/>
    </source>
</evidence>
<name>A0A426QLG5_9GAMM</name>
<dbReference type="CDD" id="cd06849">
    <property type="entry name" value="lipoyl_domain"/>
    <property type="match status" value="2"/>
</dbReference>
<dbReference type="RefSeq" id="WP_125181950.1">
    <property type="nucleotide sequence ID" value="NZ_QZMU01000001.1"/>
</dbReference>
<keyword evidence="8" id="KW-0560">Oxidoreductase</keyword>
<feature type="compositionally biased region" description="Low complexity" evidence="12">
    <location>
        <begin position="91"/>
        <end position="127"/>
    </location>
</feature>
<evidence type="ECO:0000256" key="1">
    <source>
        <dbReference type="ARBA" id="ARBA00001938"/>
    </source>
</evidence>
<reference evidence="15 16" key="1">
    <citation type="journal article" date="2010" name="Int. J. Syst. Evol. Microbiol.">
        <title>Thiohalobacter thiocyanaticus gen. nov., sp. nov., a moderately halophilic, sulfur-oxidizing gammaproteobacterium from hypersaline lakes, that utilizes thiocyanate.</title>
        <authorList>
            <person name="Sorokin D.Y."/>
            <person name="Kovaleva O.L."/>
            <person name="Tourova T.P."/>
            <person name="Muyzer G."/>
        </authorList>
    </citation>
    <scope>NUCLEOTIDE SEQUENCE [LARGE SCALE GENOMIC DNA]</scope>
    <source>
        <strain evidence="15 16">Hrh1</strain>
    </source>
</reference>
<dbReference type="PROSITE" id="PS51826">
    <property type="entry name" value="PSBD"/>
    <property type="match status" value="1"/>
</dbReference>
<dbReference type="InterPro" id="IPR016156">
    <property type="entry name" value="FAD/NAD-linked_Rdtase_dimer_sf"/>
</dbReference>
<dbReference type="GO" id="GO:0050660">
    <property type="term" value="F:flavin adenine dinucleotide binding"/>
    <property type="evidence" value="ECO:0007669"/>
    <property type="project" value="TreeGrafter"/>
</dbReference>
<dbReference type="SUPFAM" id="SSF51905">
    <property type="entry name" value="FAD/NAD(P)-binding domain"/>
    <property type="match status" value="1"/>
</dbReference>
<dbReference type="InterPro" id="IPR023213">
    <property type="entry name" value="CAT-like_dom_sf"/>
</dbReference>
<dbReference type="InterPro" id="IPR023753">
    <property type="entry name" value="FAD/NAD-binding_dom"/>
</dbReference>
<gene>
    <name evidence="15" type="ORF">D6C00_12160</name>
</gene>
<keyword evidence="16" id="KW-1185">Reference proteome</keyword>
<comment type="similarity">
    <text evidence="3">Belongs to the 2-oxoacid dehydrogenase family.</text>
</comment>
<dbReference type="PRINTS" id="PR00411">
    <property type="entry name" value="PNDRDTASEI"/>
</dbReference>
<dbReference type="GO" id="GO:0006103">
    <property type="term" value="P:2-oxoglutarate metabolic process"/>
    <property type="evidence" value="ECO:0007669"/>
    <property type="project" value="TreeGrafter"/>
</dbReference>
<feature type="domain" description="Lipoyl-binding" evidence="13">
    <location>
        <begin position="4"/>
        <end position="79"/>
    </location>
</feature>